<accession>A0AAQ1ZJW6</accession>
<dbReference type="EMBL" id="UGTJ01000001">
    <property type="protein sequence ID" value="SUB80757.1"/>
    <property type="molecule type" value="Genomic_DNA"/>
</dbReference>
<protein>
    <submittedName>
        <fullName evidence="9">Rod shape-determining protein MreD</fullName>
    </submittedName>
</protein>
<sequence length="166" mass="19238">MNIESLRRLLTFVILLLVQVIVFNHIHLFDVATPLLYVYLVLHFRRNHPRWATLLWCFLMGLLVDVFSNTPGVAAASMTFVGLLQPYLLEVFTPRDSADDLVASYRSLGVASFVYYVVILVFIYCLLFFLLENFTFFNWMHWMACTGASAVLTIIFILVIENFQKQ</sequence>
<keyword evidence="6 8" id="KW-1133">Transmembrane helix</keyword>
<evidence type="ECO:0000256" key="2">
    <source>
        <dbReference type="ARBA" id="ARBA00007776"/>
    </source>
</evidence>
<dbReference type="GO" id="GO:0005886">
    <property type="term" value="C:plasma membrane"/>
    <property type="evidence" value="ECO:0007669"/>
    <property type="project" value="UniProtKB-SubCell"/>
</dbReference>
<feature type="transmembrane region" description="Helical" evidence="8">
    <location>
        <begin position="137"/>
        <end position="160"/>
    </location>
</feature>
<keyword evidence="5" id="KW-0133">Cell shape</keyword>
<keyword evidence="7 8" id="KW-0472">Membrane</keyword>
<name>A0AAQ1ZJW6_9BACT</name>
<comment type="caution">
    <text evidence="9">The sequence shown here is derived from an EMBL/GenBank/DDBJ whole genome shotgun (WGS) entry which is preliminary data.</text>
</comment>
<dbReference type="Proteomes" id="UP000255283">
    <property type="component" value="Unassembled WGS sequence"/>
</dbReference>
<organism evidence="9 10">
    <name type="scientific">Segatella buccae</name>
    <dbReference type="NCBI Taxonomy" id="28126"/>
    <lineage>
        <taxon>Bacteria</taxon>
        <taxon>Pseudomonadati</taxon>
        <taxon>Bacteroidota</taxon>
        <taxon>Bacteroidia</taxon>
        <taxon>Bacteroidales</taxon>
        <taxon>Prevotellaceae</taxon>
        <taxon>Segatella</taxon>
    </lineage>
</organism>
<proteinExistence type="inferred from homology"/>
<dbReference type="RefSeq" id="WP_004341694.1">
    <property type="nucleotide sequence ID" value="NZ_CAURJP010000010.1"/>
</dbReference>
<dbReference type="AlphaFoldDB" id="A0AAQ1ZJW6"/>
<dbReference type="GO" id="GO:0008360">
    <property type="term" value="P:regulation of cell shape"/>
    <property type="evidence" value="ECO:0007669"/>
    <property type="project" value="UniProtKB-KW"/>
</dbReference>
<feature type="transmembrane region" description="Helical" evidence="8">
    <location>
        <begin position="51"/>
        <end position="67"/>
    </location>
</feature>
<evidence type="ECO:0000256" key="5">
    <source>
        <dbReference type="ARBA" id="ARBA00022960"/>
    </source>
</evidence>
<evidence type="ECO:0000256" key="8">
    <source>
        <dbReference type="SAM" id="Phobius"/>
    </source>
</evidence>
<dbReference type="NCBIfam" id="TIGR03426">
    <property type="entry name" value="shape_MreD"/>
    <property type="match status" value="1"/>
</dbReference>
<keyword evidence="3" id="KW-1003">Cell membrane</keyword>
<evidence type="ECO:0000256" key="7">
    <source>
        <dbReference type="ARBA" id="ARBA00023136"/>
    </source>
</evidence>
<evidence type="ECO:0000256" key="4">
    <source>
        <dbReference type="ARBA" id="ARBA00022692"/>
    </source>
</evidence>
<comment type="subcellular location">
    <subcellularLocation>
        <location evidence="1">Cell membrane</location>
        <topology evidence="1">Multi-pass membrane protein</topology>
    </subcellularLocation>
</comment>
<comment type="similarity">
    <text evidence="2">Belongs to the MreD family.</text>
</comment>
<evidence type="ECO:0000256" key="3">
    <source>
        <dbReference type="ARBA" id="ARBA00022475"/>
    </source>
</evidence>
<evidence type="ECO:0000256" key="6">
    <source>
        <dbReference type="ARBA" id="ARBA00022989"/>
    </source>
</evidence>
<feature type="transmembrane region" description="Helical" evidence="8">
    <location>
        <begin position="12"/>
        <end position="39"/>
    </location>
</feature>
<dbReference type="InterPro" id="IPR007227">
    <property type="entry name" value="Cell_shape_determining_MreD"/>
</dbReference>
<keyword evidence="4 8" id="KW-0812">Transmembrane</keyword>
<feature type="transmembrane region" description="Helical" evidence="8">
    <location>
        <begin position="113"/>
        <end position="131"/>
    </location>
</feature>
<dbReference type="GeneID" id="93535167"/>
<evidence type="ECO:0000313" key="10">
    <source>
        <dbReference type="Proteomes" id="UP000255283"/>
    </source>
</evidence>
<evidence type="ECO:0000256" key="1">
    <source>
        <dbReference type="ARBA" id="ARBA00004651"/>
    </source>
</evidence>
<gene>
    <name evidence="9" type="ORF">NCTC13063_02054</name>
</gene>
<evidence type="ECO:0000313" key="9">
    <source>
        <dbReference type="EMBL" id="SUB80757.1"/>
    </source>
</evidence>
<reference evidence="9 10" key="1">
    <citation type="submission" date="2018-06" db="EMBL/GenBank/DDBJ databases">
        <authorList>
            <consortium name="Pathogen Informatics"/>
            <person name="Doyle S."/>
        </authorList>
    </citation>
    <scope>NUCLEOTIDE SEQUENCE [LARGE SCALE GENOMIC DNA]</scope>
    <source>
        <strain evidence="9 10">NCTC13063</strain>
    </source>
</reference>